<dbReference type="OrthoDB" id="1108710at2759"/>
<proteinExistence type="predicted"/>
<dbReference type="Proteomes" id="UP000694251">
    <property type="component" value="Chromosome 5"/>
</dbReference>
<comment type="caution">
    <text evidence="1">The sequence shown here is derived from an EMBL/GenBank/DDBJ whole genome shotgun (WGS) entry which is preliminary data.</text>
</comment>
<name>A0A8T2DNK9_ARASU</name>
<evidence type="ECO:0000313" key="2">
    <source>
        <dbReference type="Proteomes" id="UP000694251"/>
    </source>
</evidence>
<gene>
    <name evidence="1" type="ORF">ISN44_As05g040290</name>
</gene>
<reference evidence="1 2" key="1">
    <citation type="submission" date="2020-12" db="EMBL/GenBank/DDBJ databases">
        <title>Concerted genomic and epigenomic changes stabilize Arabidopsis allopolyploids.</title>
        <authorList>
            <person name="Chen Z."/>
        </authorList>
    </citation>
    <scope>NUCLEOTIDE SEQUENCE [LARGE SCALE GENOMIC DNA]</scope>
    <source>
        <strain evidence="1">As9502</strain>
        <tissue evidence="1">Leaf</tissue>
    </source>
</reference>
<protein>
    <submittedName>
        <fullName evidence="1">Uncharacterized protein</fullName>
    </submittedName>
</protein>
<dbReference type="EMBL" id="JAEFBJ010000005">
    <property type="protein sequence ID" value="KAG7611960.1"/>
    <property type="molecule type" value="Genomic_DNA"/>
</dbReference>
<evidence type="ECO:0000313" key="1">
    <source>
        <dbReference type="EMBL" id="KAG7611960.1"/>
    </source>
</evidence>
<organism evidence="1 2">
    <name type="scientific">Arabidopsis suecica</name>
    <name type="common">Swedish thale-cress</name>
    <name type="synonym">Cardaminopsis suecica</name>
    <dbReference type="NCBI Taxonomy" id="45249"/>
    <lineage>
        <taxon>Eukaryota</taxon>
        <taxon>Viridiplantae</taxon>
        <taxon>Streptophyta</taxon>
        <taxon>Embryophyta</taxon>
        <taxon>Tracheophyta</taxon>
        <taxon>Spermatophyta</taxon>
        <taxon>Magnoliopsida</taxon>
        <taxon>eudicotyledons</taxon>
        <taxon>Gunneridae</taxon>
        <taxon>Pentapetalae</taxon>
        <taxon>rosids</taxon>
        <taxon>malvids</taxon>
        <taxon>Brassicales</taxon>
        <taxon>Brassicaceae</taxon>
        <taxon>Camelineae</taxon>
        <taxon>Arabidopsis</taxon>
    </lineage>
</organism>
<keyword evidence="2" id="KW-1185">Reference proteome</keyword>
<dbReference type="AlphaFoldDB" id="A0A8T2DNK9"/>
<accession>A0A8T2DNK9</accession>
<sequence length="175" mass="20693">MDHGEMSTKETTTLKLIPGYENVMELEQRRQELKAVAKRMENVIGEKEIDDLNLTELIEFEKKLEDIQSLQLKKLEKIPWKDMIQPAKDLVVLNEYGLKMRMKVFIGEKESEDIHLEELIEFSKKLEALHPKIVMHLDDMTEEIKDIFIMKEIVKKMIAKRDPNSSKTMIIQNYF</sequence>